<sequence>MRSKIDIRFTVDAEIDQVMDALLAVDLMSEWSTSLSDVRVGPRDADGRPRRVFATAHFMGNSDAQVLEYTWEQYRSEWRVVDSSRGSKGGGWIELVDTPQGTEVDYHVELSLPLPIPGILFNRSLRKLHEETVANFIDFAERYPEVGGYAAG</sequence>
<accession>A0A2N3V9V0</accession>
<dbReference type="SUPFAM" id="SSF55961">
    <property type="entry name" value="Bet v1-like"/>
    <property type="match status" value="1"/>
</dbReference>
<dbReference type="OrthoDB" id="4730534at2"/>
<protein>
    <submittedName>
        <fullName evidence="1">Polyketide cyclase/dehydrase/lipid transport protein</fullName>
    </submittedName>
</protein>
<dbReference type="Proteomes" id="UP000233766">
    <property type="component" value="Unassembled WGS sequence"/>
</dbReference>
<name>A0A2N3V9V0_9NOCA</name>
<dbReference type="Pfam" id="PF10604">
    <property type="entry name" value="Polyketide_cyc2"/>
    <property type="match status" value="1"/>
</dbReference>
<comment type="caution">
    <text evidence="1">The sequence shown here is derived from an EMBL/GenBank/DDBJ whole genome shotgun (WGS) entry which is preliminary data.</text>
</comment>
<keyword evidence="2" id="KW-1185">Reference proteome</keyword>
<dbReference type="PANTHER" id="PTHR39683">
    <property type="entry name" value="CONSERVED PROTEIN TB16.3"/>
    <property type="match status" value="1"/>
</dbReference>
<dbReference type="InterPro" id="IPR023393">
    <property type="entry name" value="START-like_dom_sf"/>
</dbReference>
<dbReference type="RefSeq" id="WP_101464825.1">
    <property type="nucleotide sequence ID" value="NZ_JBFAAM010000014.1"/>
</dbReference>
<evidence type="ECO:0000313" key="1">
    <source>
        <dbReference type="EMBL" id="PKV78366.1"/>
    </source>
</evidence>
<gene>
    <name evidence="1" type="ORF">ATK86_2732</name>
</gene>
<dbReference type="PANTHER" id="PTHR39683:SF4">
    <property type="entry name" value="COENZYME Q-BINDING PROTEIN COQ10 START DOMAIN-CONTAINING PROTEIN"/>
    <property type="match status" value="1"/>
</dbReference>
<dbReference type="InterPro" id="IPR019587">
    <property type="entry name" value="Polyketide_cyclase/dehydratase"/>
</dbReference>
<dbReference type="EMBL" id="PJMW01000002">
    <property type="protein sequence ID" value="PKV78366.1"/>
    <property type="molecule type" value="Genomic_DNA"/>
</dbReference>
<evidence type="ECO:0000313" key="2">
    <source>
        <dbReference type="Proteomes" id="UP000233766"/>
    </source>
</evidence>
<proteinExistence type="predicted"/>
<organism evidence="1 2">
    <name type="scientific">Nocardia fluminea</name>
    <dbReference type="NCBI Taxonomy" id="134984"/>
    <lineage>
        <taxon>Bacteria</taxon>
        <taxon>Bacillati</taxon>
        <taxon>Actinomycetota</taxon>
        <taxon>Actinomycetes</taxon>
        <taxon>Mycobacteriales</taxon>
        <taxon>Nocardiaceae</taxon>
        <taxon>Nocardia</taxon>
    </lineage>
</organism>
<reference evidence="1 2" key="1">
    <citation type="submission" date="2017-12" db="EMBL/GenBank/DDBJ databases">
        <title>Sequencing the genomes of 1000 Actinobacteria strains.</title>
        <authorList>
            <person name="Klenk H.-P."/>
        </authorList>
    </citation>
    <scope>NUCLEOTIDE SEQUENCE [LARGE SCALE GENOMIC DNA]</scope>
    <source>
        <strain evidence="1 2">DSM 44489</strain>
    </source>
</reference>
<dbReference type="Gene3D" id="3.30.530.20">
    <property type="match status" value="1"/>
</dbReference>
<dbReference type="AlphaFoldDB" id="A0A2N3V9V0"/>